<dbReference type="InterPro" id="IPR036779">
    <property type="entry name" value="LysM_dom_sf"/>
</dbReference>
<dbReference type="OrthoDB" id="9800780at2"/>
<protein>
    <submittedName>
        <fullName evidence="2">Nucleoid-associated protein YgaU, contains BON and LysM domains</fullName>
    </submittedName>
</protein>
<proteinExistence type="predicted"/>
<dbReference type="AlphaFoldDB" id="A0A1M6M4M1"/>
<keyword evidence="3" id="KW-1185">Reference proteome</keyword>
<dbReference type="PANTHER" id="PTHR34700">
    <property type="entry name" value="POTASSIUM BINDING PROTEIN KBP"/>
    <property type="match status" value="1"/>
</dbReference>
<sequence length="229" mass="25627">MSYKMALIIEGREISIPVLPEKLTVKAAGKNERTTVLELGEIYILRKKGLREVAWESFFPVNNAPYVTGTIREPIDIVRAIENSRDTPSPIRFILVGTDLDINIRFGIESFEYDERAGEVGDIYYSIKLVEWKDYSPKRIILPPVQAVQAVAVKSVQAKEPARPGTPPPAKTHTVARGDSLWAIAKKYYGDGSRYPEIYNANKAIIDGRNKGTGNPKYTIYPGQVFTIP</sequence>
<dbReference type="Gene3D" id="3.10.350.10">
    <property type="entry name" value="LysM domain"/>
    <property type="match status" value="1"/>
</dbReference>
<dbReference type="Pfam" id="PF01476">
    <property type="entry name" value="LysM"/>
    <property type="match status" value="1"/>
</dbReference>
<evidence type="ECO:0000313" key="3">
    <source>
        <dbReference type="Proteomes" id="UP000184536"/>
    </source>
</evidence>
<evidence type="ECO:0000259" key="1">
    <source>
        <dbReference type="PROSITE" id="PS51782"/>
    </source>
</evidence>
<dbReference type="CDD" id="cd00118">
    <property type="entry name" value="LysM"/>
    <property type="match status" value="1"/>
</dbReference>
<dbReference type="EMBL" id="FQZV01000041">
    <property type="protein sequence ID" value="SHJ78399.1"/>
    <property type="molecule type" value="Genomic_DNA"/>
</dbReference>
<name>A0A1M6M4M1_9FIRM</name>
<dbReference type="PANTHER" id="PTHR34700:SF4">
    <property type="entry name" value="PHAGE-LIKE ELEMENT PBSX PROTEIN XKDP"/>
    <property type="match status" value="1"/>
</dbReference>
<accession>A0A1M6M4M1</accession>
<organism evidence="2 3">
    <name type="scientific">Geosporobacter subterraneus DSM 17957</name>
    <dbReference type="NCBI Taxonomy" id="1121919"/>
    <lineage>
        <taxon>Bacteria</taxon>
        <taxon>Bacillati</taxon>
        <taxon>Bacillota</taxon>
        <taxon>Clostridia</taxon>
        <taxon>Peptostreptococcales</taxon>
        <taxon>Thermotaleaceae</taxon>
        <taxon>Geosporobacter</taxon>
    </lineage>
</organism>
<feature type="domain" description="LysM" evidence="1">
    <location>
        <begin position="171"/>
        <end position="228"/>
    </location>
</feature>
<evidence type="ECO:0000313" key="2">
    <source>
        <dbReference type="EMBL" id="SHJ78399.1"/>
    </source>
</evidence>
<dbReference type="RefSeq" id="WP_110941925.1">
    <property type="nucleotide sequence ID" value="NZ_FQZV01000041.1"/>
</dbReference>
<dbReference type="PROSITE" id="PS51782">
    <property type="entry name" value="LYSM"/>
    <property type="match status" value="1"/>
</dbReference>
<dbReference type="SMART" id="SM00257">
    <property type="entry name" value="LysM"/>
    <property type="match status" value="1"/>
</dbReference>
<dbReference type="SUPFAM" id="SSF54106">
    <property type="entry name" value="LysM domain"/>
    <property type="match status" value="1"/>
</dbReference>
<dbReference type="Proteomes" id="UP000184536">
    <property type="component" value="Unassembled WGS sequence"/>
</dbReference>
<dbReference type="InterPro" id="IPR052196">
    <property type="entry name" value="Bact_Kbp"/>
</dbReference>
<dbReference type="InterPro" id="IPR018392">
    <property type="entry name" value="LysM"/>
</dbReference>
<reference evidence="3" key="1">
    <citation type="submission" date="2016-11" db="EMBL/GenBank/DDBJ databases">
        <authorList>
            <person name="Varghese N."/>
            <person name="Submissions S."/>
        </authorList>
    </citation>
    <scope>NUCLEOTIDE SEQUENCE [LARGE SCALE GENOMIC DNA]</scope>
    <source>
        <strain evidence="3">DSM 17957</strain>
    </source>
</reference>
<dbReference type="STRING" id="1121919.SAMN02745975_02867"/>
<gene>
    <name evidence="2" type="ORF">SAMN02745975_02867</name>
</gene>